<proteinExistence type="predicted"/>
<feature type="transmembrane region" description="Helical" evidence="1">
    <location>
        <begin position="153"/>
        <end position="172"/>
    </location>
</feature>
<dbReference type="AlphaFoldDB" id="A0A8U0HX48"/>
<reference evidence="2 3" key="1">
    <citation type="submission" date="2022-04" db="EMBL/GenBank/DDBJ databases">
        <title>Diverse halophilic archaea isolated from saline environments.</title>
        <authorList>
            <person name="Cui H.-L."/>
        </authorList>
    </citation>
    <scope>NUCLEOTIDE SEQUENCE [LARGE SCALE GENOMIC DNA]</scope>
    <source>
        <strain evidence="2 3">XZYJT49</strain>
    </source>
</reference>
<keyword evidence="3" id="KW-1185">Reference proteome</keyword>
<evidence type="ECO:0000313" key="2">
    <source>
        <dbReference type="EMBL" id="UPV75154.1"/>
    </source>
</evidence>
<keyword evidence="2" id="KW-0378">Hydrolase</keyword>
<gene>
    <name evidence="2" type="ORF">M0R89_03570</name>
</gene>
<sequence>MMNTTHTAMGVTLAAPLAVVAPELAPAAALAGVAGGVFPDLDLLSGQHRQTLHFPVYYSAAALVSGAAALVAPTVGTVAVAFFLLSAALHCVTDAAGGGLELRPWEATDDRGVYVHPANRWVAPRRWIRYDGAPEDLVLTAVFSLPGLLLFDGAVRALTVVGLVVAVVYVAVRKQLPELETRFLR</sequence>
<dbReference type="EMBL" id="CP096659">
    <property type="protein sequence ID" value="UPV75154.1"/>
    <property type="molecule type" value="Genomic_DNA"/>
</dbReference>
<evidence type="ECO:0000256" key="1">
    <source>
        <dbReference type="SAM" id="Phobius"/>
    </source>
</evidence>
<dbReference type="RefSeq" id="WP_248651197.1">
    <property type="nucleotide sequence ID" value="NZ_CP096659.1"/>
</dbReference>
<dbReference type="GO" id="GO:0016787">
    <property type="term" value="F:hydrolase activity"/>
    <property type="evidence" value="ECO:0007669"/>
    <property type="project" value="UniProtKB-KW"/>
</dbReference>
<evidence type="ECO:0000313" key="3">
    <source>
        <dbReference type="Proteomes" id="UP000830729"/>
    </source>
</evidence>
<dbReference type="KEGG" id="halx:M0R89_03570"/>
<keyword evidence="1" id="KW-0812">Transmembrane</keyword>
<dbReference type="Proteomes" id="UP000830729">
    <property type="component" value="Chromosome"/>
</dbReference>
<organism evidence="2 3">
    <name type="scientific">Halorussus limi</name>
    <dbReference type="NCBI Taxonomy" id="2938695"/>
    <lineage>
        <taxon>Archaea</taxon>
        <taxon>Methanobacteriati</taxon>
        <taxon>Methanobacteriota</taxon>
        <taxon>Stenosarchaea group</taxon>
        <taxon>Halobacteria</taxon>
        <taxon>Halobacteriales</taxon>
        <taxon>Haladaptataceae</taxon>
        <taxon>Halorussus</taxon>
    </lineage>
</organism>
<accession>A0A8U0HX48</accession>
<keyword evidence="1" id="KW-1133">Transmembrane helix</keyword>
<protein>
    <submittedName>
        <fullName evidence="2">Metal-dependent hydrolase</fullName>
    </submittedName>
</protein>
<dbReference type="GeneID" id="72184247"/>
<keyword evidence="1" id="KW-0472">Membrane</keyword>
<name>A0A8U0HX48_9EURY</name>